<sequence length="227" mass="27101">MGVCAPTHSPIVCMMEYTLGQIQSELQKRLPYRYRWGQKQNDIWDAHTAFIYEILRWETLLERMQQVIVAENLDKGKLFDYAANRWFNFWSAVGVEQIFAQKEGVKKVSDRRDSEKDFYIQNIPFDHKTSVFPKMFPQDLQYAKQHKKELLYWLYKHQSAQKRFHLKNRLFVVVHAKDGAHWRLKANLLGFNKEISKYIHNFSQAQLQTLTFANDETALSDIIWVHE</sequence>
<keyword evidence="2" id="KW-1185">Reference proteome</keyword>
<evidence type="ECO:0000313" key="1">
    <source>
        <dbReference type="EMBL" id="RDK88535.1"/>
    </source>
</evidence>
<protein>
    <submittedName>
        <fullName evidence="1">Uncharacterized protein</fullName>
    </submittedName>
</protein>
<proteinExistence type="predicted"/>
<dbReference type="EMBL" id="QRAO01000001">
    <property type="protein sequence ID" value="RDK88535.1"/>
    <property type="molecule type" value="Genomic_DNA"/>
</dbReference>
<accession>A0A370QJK7</accession>
<organism evidence="1 2">
    <name type="scientific">Marinirhabdus gelatinilytica</name>
    <dbReference type="NCBI Taxonomy" id="1703343"/>
    <lineage>
        <taxon>Bacteria</taxon>
        <taxon>Pseudomonadati</taxon>
        <taxon>Bacteroidota</taxon>
        <taxon>Flavobacteriia</taxon>
        <taxon>Flavobacteriales</taxon>
        <taxon>Flavobacteriaceae</taxon>
    </lineage>
</organism>
<name>A0A370QJK7_9FLAO</name>
<comment type="caution">
    <text evidence="1">The sequence shown here is derived from an EMBL/GenBank/DDBJ whole genome shotgun (WGS) entry which is preliminary data.</text>
</comment>
<reference evidence="1 2" key="1">
    <citation type="submission" date="2018-07" db="EMBL/GenBank/DDBJ databases">
        <title>Genomic Encyclopedia of Type Strains, Phase IV (KMG-IV): sequencing the most valuable type-strain genomes for metagenomic binning, comparative biology and taxonomic classification.</title>
        <authorList>
            <person name="Goeker M."/>
        </authorList>
    </citation>
    <scope>NUCLEOTIDE SEQUENCE [LARGE SCALE GENOMIC DNA]</scope>
    <source>
        <strain evidence="1 2">DSM 101478</strain>
    </source>
</reference>
<gene>
    <name evidence="1" type="ORF">C8D94_101409</name>
</gene>
<dbReference type="AlphaFoldDB" id="A0A370QJK7"/>
<evidence type="ECO:0000313" key="2">
    <source>
        <dbReference type="Proteomes" id="UP000255317"/>
    </source>
</evidence>
<dbReference type="Proteomes" id="UP000255317">
    <property type="component" value="Unassembled WGS sequence"/>
</dbReference>